<comment type="caution">
    <text evidence="1">The sequence shown here is derived from an EMBL/GenBank/DDBJ whole genome shotgun (WGS) entry which is preliminary data.</text>
</comment>
<sequence length="46" mass="5176">MRKESHPKQINPTTYEAELAGGAKVEIGDREAVDFKPHLKLNRWGG</sequence>
<evidence type="ECO:0000313" key="1">
    <source>
        <dbReference type="EMBL" id="GAJ08535.1"/>
    </source>
</evidence>
<gene>
    <name evidence="1" type="ORF">S12H4_45358</name>
</gene>
<reference evidence="1" key="1">
    <citation type="journal article" date="2014" name="Front. Microbiol.">
        <title>High frequency of phylogenetically diverse reductive dehalogenase-homologous genes in deep subseafloor sedimentary metagenomes.</title>
        <authorList>
            <person name="Kawai M."/>
            <person name="Futagami T."/>
            <person name="Toyoda A."/>
            <person name="Takaki Y."/>
            <person name="Nishi S."/>
            <person name="Hori S."/>
            <person name="Arai W."/>
            <person name="Tsubouchi T."/>
            <person name="Morono Y."/>
            <person name="Uchiyama I."/>
            <person name="Ito T."/>
            <person name="Fujiyama A."/>
            <person name="Inagaki F."/>
            <person name="Takami H."/>
        </authorList>
    </citation>
    <scope>NUCLEOTIDE SEQUENCE</scope>
    <source>
        <strain evidence="1">Expedition CK06-06</strain>
    </source>
</reference>
<name>X1VKG9_9ZZZZ</name>
<organism evidence="1">
    <name type="scientific">marine sediment metagenome</name>
    <dbReference type="NCBI Taxonomy" id="412755"/>
    <lineage>
        <taxon>unclassified sequences</taxon>
        <taxon>metagenomes</taxon>
        <taxon>ecological metagenomes</taxon>
    </lineage>
</organism>
<proteinExistence type="predicted"/>
<dbReference type="AlphaFoldDB" id="X1VKG9"/>
<protein>
    <submittedName>
        <fullName evidence="1">Uncharacterized protein</fullName>
    </submittedName>
</protein>
<dbReference type="EMBL" id="BARW01028038">
    <property type="protein sequence ID" value="GAJ08535.1"/>
    <property type="molecule type" value="Genomic_DNA"/>
</dbReference>
<accession>X1VKG9</accession>